<evidence type="ECO:0000313" key="2">
    <source>
        <dbReference type="EMBL" id="PUU83982.1"/>
    </source>
</evidence>
<dbReference type="EMBL" id="NESQ01000005">
    <property type="protein sequence ID" value="PUU83982.1"/>
    <property type="molecule type" value="Genomic_DNA"/>
</dbReference>
<feature type="transmembrane region" description="Helical" evidence="1">
    <location>
        <begin position="14"/>
        <end position="36"/>
    </location>
</feature>
<keyword evidence="3" id="KW-1185">Reference proteome</keyword>
<name>A0A2T7A8E9_TUBBO</name>
<organism evidence="2 3">
    <name type="scientific">Tuber borchii</name>
    <name type="common">White truffle</name>
    <dbReference type="NCBI Taxonomy" id="42251"/>
    <lineage>
        <taxon>Eukaryota</taxon>
        <taxon>Fungi</taxon>
        <taxon>Dikarya</taxon>
        <taxon>Ascomycota</taxon>
        <taxon>Pezizomycotina</taxon>
        <taxon>Pezizomycetes</taxon>
        <taxon>Pezizales</taxon>
        <taxon>Tuberaceae</taxon>
        <taxon>Tuber</taxon>
    </lineage>
</organism>
<protein>
    <submittedName>
        <fullName evidence="2">Uncharacterized protein</fullName>
    </submittedName>
</protein>
<comment type="caution">
    <text evidence="2">The sequence shown here is derived from an EMBL/GenBank/DDBJ whole genome shotgun (WGS) entry which is preliminary data.</text>
</comment>
<gene>
    <name evidence="2" type="ORF">B9Z19DRAFT_1071243</name>
</gene>
<accession>A0A2T7A8E9</accession>
<proteinExistence type="predicted"/>
<keyword evidence="1" id="KW-1133">Transmembrane helix</keyword>
<sequence length="74" mass="8580">MNFMELFRIRSPSILWTLIFFLGEYWLGTVGGNLWARERMRTCAKASGFVGATEQTDGSKKLWEGFESNIWSPR</sequence>
<dbReference type="AlphaFoldDB" id="A0A2T7A8E9"/>
<evidence type="ECO:0000313" key="3">
    <source>
        <dbReference type="Proteomes" id="UP000244722"/>
    </source>
</evidence>
<dbReference type="Proteomes" id="UP000244722">
    <property type="component" value="Unassembled WGS sequence"/>
</dbReference>
<evidence type="ECO:0000256" key="1">
    <source>
        <dbReference type="SAM" id="Phobius"/>
    </source>
</evidence>
<keyword evidence="1" id="KW-0472">Membrane</keyword>
<reference evidence="2 3" key="1">
    <citation type="submission" date="2017-04" db="EMBL/GenBank/DDBJ databases">
        <title>Draft genome sequence of Tuber borchii Vittad., a whitish edible truffle.</title>
        <authorList>
            <consortium name="DOE Joint Genome Institute"/>
            <person name="Murat C."/>
            <person name="Kuo A."/>
            <person name="Barry K.W."/>
            <person name="Clum A."/>
            <person name="Dockter R.B."/>
            <person name="Fauchery L."/>
            <person name="Iotti M."/>
            <person name="Kohler A."/>
            <person name="Labutti K."/>
            <person name="Lindquist E.A."/>
            <person name="Lipzen A."/>
            <person name="Ohm R.A."/>
            <person name="Wang M."/>
            <person name="Grigoriev I.V."/>
            <person name="Zambonelli A."/>
            <person name="Martin F.M."/>
        </authorList>
    </citation>
    <scope>NUCLEOTIDE SEQUENCE [LARGE SCALE GENOMIC DNA]</scope>
    <source>
        <strain evidence="2 3">Tbo3840</strain>
    </source>
</reference>
<keyword evidence="1" id="KW-0812">Transmembrane</keyword>